<gene>
    <name evidence="2" type="ORF">GCM10023318_22860</name>
</gene>
<dbReference type="Pfam" id="PF05685">
    <property type="entry name" value="Uma2"/>
    <property type="match status" value="1"/>
</dbReference>
<dbReference type="InterPro" id="IPR011335">
    <property type="entry name" value="Restrct_endonuc-II-like"/>
</dbReference>
<dbReference type="RefSeq" id="WP_345495236.1">
    <property type="nucleotide sequence ID" value="NZ_BAABJM010000002.1"/>
</dbReference>
<feature type="domain" description="Putative restriction endonuclease" evidence="1">
    <location>
        <begin position="86"/>
        <end position="261"/>
    </location>
</feature>
<dbReference type="Proteomes" id="UP001500603">
    <property type="component" value="Unassembled WGS sequence"/>
</dbReference>
<evidence type="ECO:0000313" key="3">
    <source>
        <dbReference type="Proteomes" id="UP001500603"/>
    </source>
</evidence>
<reference evidence="3" key="1">
    <citation type="journal article" date="2019" name="Int. J. Syst. Evol. Microbiol.">
        <title>The Global Catalogue of Microorganisms (GCM) 10K type strain sequencing project: providing services to taxonomists for standard genome sequencing and annotation.</title>
        <authorList>
            <consortium name="The Broad Institute Genomics Platform"/>
            <consortium name="The Broad Institute Genome Sequencing Center for Infectious Disease"/>
            <person name="Wu L."/>
            <person name="Ma J."/>
        </authorList>
    </citation>
    <scope>NUCLEOTIDE SEQUENCE [LARGE SCALE GENOMIC DNA]</scope>
    <source>
        <strain evidence="3">JCM 18298</strain>
    </source>
</reference>
<comment type="caution">
    <text evidence="2">The sequence shown here is derived from an EMBL/GenBank/DDBJ whole genome shotgun (WGS) entry which is preliminary data.</text>
</comment>
<dbReference type="CDD" id="cd06260">
    <property type="entry name" value="DUF820-like"/>
    <property type="match status" value="1"/>
</dbReference>
<dbReference type="InterPro" id="IPR008538">
    <property type="entry name" value="Uma2"/>
</dbReference>
<dbReference type="EMBL" id="BAABJM010000002">
    <property type="protein sequence ID" value="GAA5051476.1"/>
    <property type="molecule type" value="Genomic_DNA"/>
</dbReference>
<dbReference type="SUPFAM" id="SSF52980">
    <property type="entry name" value="Restriction endonuclease-like"/>
    <property type="match status" value="1"/>
</dbReference>
<sequence length="274" mass="30498">MRAAHTGPAAPQWLTTGDSLAVVDGLITGGRLGDMLAPAVTSCCELSRSDVVSRGMRCRKLEQTGHPKELIVPATHSDAHPRITAEEFLAAEPDVFSSTFGDVEITDGLVVRLMAQSEAHSRVVRRLATAMDDARDPVGPCLRVGSDVAVRFADAEDRRTDHQLNIRYPDIFIRDCEPYDVNTVRHHIALVVEVVSKSTVDTDISEKHKLYARTGIPAYLIVHFDKSWEAIDRIEEYRLDWSGLRYMPHKVHRTALVLDSPVTLAITFDTLHRP</sequence>
<evidence type="ECO:0000259" key="1">
    <source>
        <dbReference type="Pfam" id="PF05685"/>
    </source>
</evidence>
<evidence type="ECO:0000313" key="2">
    <source>
        <dbReference type="EMBL" id="GAA5051476.1"/>
    </source>
</evidence>
<dbReference type="Gene3D" id="3.90.1570.10">
    <property type="entry name" value="tt1808, chain A"/>
    <property type="match status" value="1"/>
</dbReference>
<dbReference type="InterPro" id="IPR012296">
    <property type="entry name" value="Nuclease_put_TT1808"/>
</dbReference>
<protein>
    <recommendedName>
        <fullName evidence="1">Putative restriction endonuclease domain-containing protein</fullName>
    </recommendedName>
</protein>
<name>A0ABP9K932_9NOCA</name>
<dbReference type="PANTHER" id="PTHR35400">
    <property type="entry name" value="SLR1083 PROTEIN"/>
    <property type="match status" value="1"/>
</dbReference>
<dbReference type="PANTHER" id="PTHR35400:SF3">
    <property type="entry name" value="SLL1072 PROTEIN"/>
    <property type="match status" value="1"/>
</dbReference>
<proteinExistence type="predicted"/>
<organism evidence="2 3">
    <name type="scientific">Nocardia callitridis</name>
    <dbReference type="NCBI Taxonomy" id="648753"/>
    <lineage>
        <taxon>Bacteria</taxon>
        <taxon>Bacillati</taxon>
        <taxon>Actinomycetota</taxon>
        <taxon>Actinomycetes</taxon>
        <taxon>Mycobacteriales</taxon>
        <taxon>Nocardiaceae</taxon>
        <taxon>Nocardia</taxon>
    </lineage>
</organism>
<accession>A0ABP9K932</accession>
<keyword evidence="3" id="KW-1185">Reference proteome</keyword>